<feature type="coiled-coil region" evidence="1">
    <location>
        <begin position="137"/>
        <end position="171"/>
    </location>
</feature>
<dbReference type="AlphaFoldDB" id="A0A8K0JKV7"/>
<feature type="region of interest" description="Disordered" evidence="2">
    <location>
        <begin position="1"/>
        <end position="130"/>
    </location>
</feature>
<feature type="region of interest" description="Disordered" evidence="2">
    <location>
        <begin position="537"/>
        <end position="657"/>
    </location>
</feature>
<protein>
    <submittedName>
        <fullName evidence="3">Uncharacterized protein</fullName>
    </submittedName>
</protein>
<dbReference type="EMBL" id="JABELV010000082">
    <property type="protein sequence ID" value="KAG7531802.1"/>
    <property type="molecule type" value="Genomic_DNA"/>
</dbReference>
<feature type="compositionally biased region" description="Polar residues" evidence="2">
    <location>
        <begin position="798"/>
        <end position="807"/>
    </location>
</feature>
<proteinExistence type="predicted"/>
<feature type="compositionally biased region" description="Polar residues" evidence="2">
    <location>
        <begin position="557"/>
        <end position="566"/>
    </location>
</feature>
<feature type="compositionally biased region" description="Acidic residues" evidence="2">
    <location>
        <begin position="609"/>
        <end position="620"/>
    </location>
</feature>
<keyword evidence="1" id="KW-0175">Coiled coil</keyword>
<evidence type="ECO:0000313" key="4">
    <source>
        <dbReference type="Proteomes" id="UP000812966"/>
    </source>
</evidence>
<feature type="compositionally biased region" description="Polar residues" evidence="2">
    <location>
        <begin position="631"/>
        <end position="644"/>
    </location>
</feature>
<accession>A0A8K0JKV7</accession>
<name>A0A8K0JKV7_9TREE</name>
<dbReference type="Proteomes" id="UP000812966">
    <property type="component" value="Unassembled WGS sequence"/>
</dbReference>
<reference evidence="3" key="1">
    <citation type="submission" date="2020-04" db="EMBL/GenBank/DDBJ databases">
        <title>Analysis of mating type loci in Filobasidium floriforme.</title>
        <authorList>
            <person name="Nowrousian M."/>
        </authorList>
    </citation>
    <scope>NUCLEOTIDE SEQUENCE</scope>
    <source>
        <strain evidence="3">CBS 6242</strain>
    </source>
</reference>
<organism evidence="3 4">
    <name type="scientific">Filobasidium floriforme</name>
    <dbReference type="NCBI Taxonomy" id="5210"/>
    <lineage>
        <taxon>Eukaryota</taxon>
        <taxon>Fungi</taxon>
        <taxon>Dikarya</taxon>
        <taxon>Basidiomycota</taxon>
        <taxon>Agaricomycotina</taxon>
        <taxon>Tremellomycetes</taxon>
        <taxon>Filobasidiales</taxon>
        <taxon>Filobasidiaceae</taxon>
        <taxon>Filobasidium</taxon>
    </lineage>
</organism>
<feature type="region of interest" description="Disordered" evidence="2">
    <location>
        <begin position="785"/>
        <end position="814"/>
    </location>
</feature>
<feature type="compositionally biased region" description="Polar residues" evidence="2">
    <location>
        <begin position="1"/>
        <end position="14"/>
    </location>
</feature>
<feature type="compositionally biased region" description="Polar residues" evidence="2">
    <location>
        <begin position="111"/>
        <end position="130"/>
    </location>
</feature>
<gene>
    <name evidence="3" type="ORF">FFLO_04107</name>
</gene>
<evidence type="ECO:0000256" key="1">
    <source>
        <dbReference type="SAM" id="Coils"/>
    </source>
</evidence>
<evidence type="ECO:0000313" key="3">
    <source>
        <dbReference type="EMBL" id="KAG7531802.1"/>
    </source>
</evidence>
<feature type="compositionally biased region" description="Polar residues" evidence="2">
    <location>
        <begin position="45"/>
        <end position="56"/>
    </location>
</feature>
<evidence type="ECO:0000256" key="2">
    <source>
        <dbReference type="SAM" id="MobiDB-lite"/>
    </source>
</evidence>
<feature type="compositionally biased region" description="Basic and acidic residues" evidence="2">
    <location>
        <begin position="538"/>
        <end position="549"/>
    </location>
</feature>
<keyword evidence="4" id="KW-1185">Reference proteome</keyword>
<sequence>MSQPNATAGPSRTKTYVPHQPSPLSGSDSNNEDSPEQMATPVNRRPNQGVINTANRLQAVVDDQLSPIDQRRRVGLAANLDPLSHPSPAPGATPTPSGRRPTTAGARQRQEGQQMQTDSTNVISANSRFQTSQLTATEELRSRVQRLEEDVRRKEAVIQSLRGDVEDLKASVAGLQAGTHQEEPAVDNSQEEKQKRAISRMVKSAVETLYGDTKMSTCVTEGGQTDEMRWNYQQAPTSVYNDQQTRRVLALCTDNRESIPLTKDNPRESIPDYKDAKDLFHEAIRDRFYANQSTHRKGVIARWGEEGPDGPREKLLEEIRVQEQLRDNGDDEESTAAEEALTQLNQTLDRNDSALAAQQGNAKPNIRSKLNAAVTRMNTRRPRTIYADEKYEGLACFYWIPPLYCDQSSGSPKWHEAEWEGVYSQQYIKMHKSVWNLKMQTKGSGKRALPVAPGPTFDELPEGEERRPVELYLPSSLAFLHQAPQRWMFCQAWLDDPENAEVVESRIVPVDEPTSFSDVEKMDWILNHPWTIMKAKRSANEKKKVENEKKKKKRAWSESTQAATTDSETHRPMSATSTALNRGRSAQPAERTIKRPRTDRRESSIAGETIEEEDDMDEPEPERSEELMSRQPNQPEPTITTNFEGRNHGVDQSGGASVGWNPGMQAVGFHPGWAGQSPASPFPVGQQYIQGNVNGFNQDRSDPFQVSRHPNDPRFFAPVGSGYGPFNGGGFVGQGGNVAYMQGGGGFGYMNGGGGGPGGSGGSDGIQMNGGGAVNGVMNGSRAPTGIMTTLYDKDSMGNASPSQQSPRAGHRPG</sequence>
<comment type="caution">
    <text evidence="3">The sequence shown here is derived from an EMBL/GenBank/DDBJ whole genome shotgun (WGS) entry which is preliminary data.</text>
</comment>